<dbReference type="InterPro" id="IPR048263">
    <property type="entry name" value="Arb2"/>
</dbReference>
<dbReference type="OMA" id="HGCNCYS"/>
<dbReference type="KEGG" id="glz:GLAREA_12060"/>
<evidence type="ECO:0000256" key="1">
    <source>
        <dbReference type="SAM" id="MobiDB-lite"/>
    </source>
</evidence>
<gene>
    <name evidence="3" type="ORF">GLAREA_12060</name>
</gene>
<dbReference type="Pfam" id="PF22749">
    <property type="entry name" value="Arb2"/>
    <property type="match status" value="1"/>
</dbReference>
<evidence type="ECO:0000259" key="2">
    <source>
        <dbReference type="Pfam" id="PF22749"/>
    </source>
</evidence>
<organism evidence="3 4">
    <name type="scientific">Glarea lozoyensis (strain ATCC 20868 / MF5171)</name>
    <dbReference type="NCBI Taxonomy" id="1116229"/>
    <lineage>
        <taxon>Eukaryota</taxon>
        <taxon>Fungi</taxon>
        <taxon>Dikarya</taxon>
        <taxon>Ascomycota</taxon>
        <taxon>Pezizomycotina</taxon>
        <taxon>Leotiomycetes</taxon>
        <taxon>Helotiales</taxon>
        <taxon>Helotiaceae</taxon>
        <taxon>Glarea</taxon>
    </lineage>
</organism>
<dbReference type="Proteomes" id="UP000016922">
    <property type="component" value="Unassembled WGS sequence"/>
</dbReference>
<feature type="compositionally biased region" description="Basic and acidic residues" evidence="1">
    <location>
        <begin position="436"/>
        <end position="457"/>
    </location>
</feature>
<dbReference type="RefSeq" id="XP_008081033.1">
    <property type="nucleotide sequence ID" value="XM_008082842.1"/>
</dbReference>
<dbReference type="EMBL" id="KE145360">
    <property type="protein sequence ID" value="EPE31978.1"/>
    <property type="molecule type" value="Genomic_DNA"/>
</dbReference>
<dbReference type="InterPro" id="IPR053858">
    <property type="entry name" value="Arb2_dom"/>
</dbReference>
<dbReference type="PANTHER" id="PTHR21357">
    <property type="entry name" value="FAM172 FAMILY PROTEIN HOMOLOG CG10038"/>
    <property type="match status" value="1"/>
</dbReference>
<dbReference type="PANTHER" id="PTHR21357:SF4">
    <property type="entry name" value="FAM172 FAMILY PROTEIN HOMOLOG CG10038"/>
    <property type="match status" value="1"/>
</dbReference>
<dbReference type="GeneID" id="19471101"/>
<name>S3E0A8_GLAL2</name>
<evidence type="ECO:0000313" key="4">
    <source>
        <dbReference type="Proteomes" id="UP000016922"/>
    </source>
</evidence>
<dbReference type="eggNOG" id="ENOG502SPI6">
    <property type="taxonomic scope" value="Eukaryota"/>
</dbReference>
<dbReference type="HOGENOM" id="CLU_027515_1_0_1"/>
<reference evidence="3 4" key="1">
    <citation type="journal article" date="2013" name="BMC Genomics">
        <title>Genomics-driven discovery of the pneumocandin biosynthetic gene cluster in the fungus Glarea lozoyensis.</title>
        <authorList>
            <person name="Chen L."/>
            <person name="Yue Q."/>
            <person name="Zhang X."/>
            <person name="Xiang M."/>
            <person name="Wang C."/>
            <person name="Li S."/>
            <person name="Che Y."/>
            <person name="Ortiz-Lopez F.J."/>
            <person name="Bills G.F."/>
            <person name="Liu X."/>
            <person name="An Z."/>
        </authorList>
    </citation>
    <scope>NUCLEOTIDE SEQUENCE [LARGE SCALE GENOMIC DNA]</scope>
    <source>
        <strain evidence="4">ATCC 20868 / MF5171</strain>
    </source>
</reference>
<dbReference type="STRING" id="1116229.S3E0A8"/>
<accession>S3E0A8</accession>
<sequence length="473" mass="52962">MFRRLPAGLPADPVFPADLKKLGYYVAPNDEIRSTSNPKAYFKYFLTRNDRHNAMQREAMNGAIRNIISERLEDLGLEKLLLPLGAKPNEPSLPIFISRDLPIKKRVVILFYEHDQDLGVLAYRIIGGKGGINEGSAVNLVKYIQAQRTSPEDASSPGIILANMGQLRWSHLAKKAMTQPIWLALPQKSAVEAPYRFDDEANSIPENRNTGEHVEYIFYTVVQKLCHPAAKLDIIGVSDGAVQVFQFLDDFTNFTTWAPRVSAFAAVACWCRAKDIRNDDFAHWLMDRGRAYATSDKLCGLFLAGPKGKKHLPGHGCPVFSLGEPHFSEMMLPKGYKVIIDWFQEVAGDPDYANPEMRNETRDMNGNIVDSDDEDEPEDRKGWKAEDFEEWVPLDEQKGVVLEEIKGEDEESKVTLDTKENVPDNARTKGLPILSKKSEESKEMPEGKGGEQEEKEVQPVVKEIAGNGAEDGA</sequence>
<dbReference type="GO" id="GO:0035197">
    <property type="term" value="F:siRNA binding"/>
    <property type="evidence" value="ECO:0007669"/>
    <property type="project" value="TreeGrafter"/>
</dbReference>
<evidence type="ECO:0000313" key="3">
    <source>
        <dbReference type="EMBL" id="EPE31978.1"/>
    </source>
</evidence>
<dbReference type="OrthoDB" id="421951at2759"/>
<dbReference type="AlphaFoldDB" id="S3E0A8"/>
<feature type="region of interest" description="Disordered" evidence="1">
    <location>
        <begin position="404"/>
        <end position="473"/>
    </location>
</feature>
<keyword evidence="4" id="KW-1185">Reference proteome</keyword>
<protein>
    <recommendedName>
        <fullName evidence="2">Arb2 domain-containing protein</fullName>
    </recommendedName>
</protein>
<feature type="domain" description="Arb2" evidence="2">
    <location>
        <begin position="15"/>
        <end position="297"/>
    </location>
</feature>
<feature type="compositionally biased region" description="Basic and acidic residues" evidence="1">
    <location>
        <begin position="412"/>
        <end position="422"/>
    </location>
</feature>
<dbReference type="GO" id="GO:0031048">
    <property type="term" value="P:regulatory ncRNA-mediated heterochromatin formation"/>
    <property type="evidence" value="ECO:0007669"/>
    <property type="project" value="TreeGrafter"/>
</dbReference>
<feature type="region of interest" description="Disordered" evidence="1">
    <location>
        <begin position="358"/>
        <end position="381"/>
    </location>
</feature>
<proteinExistence type="predicted"/>
<dbReference type="GO" id="GO:0005634">
    <property type="term" value="C:nucleus"/>
    <property type="evidence" value="ECO:0007669"/>
    <property type="project" value="TreeGrafter"/>
</dbReference>